<dbReference type="CDD" id="cd00570">
    <property type="entry name" value="GST_N_family"/>
    <property type="match status" value="1"/>
</dbReference>
<dbReference type="InterPro" id="IPR036249">
    <property type="entry name" value="Thioredoxin-like_sf"/>
</dbReference>
<evidence type="ECO:0000256" key="3">
    <source>
        <dbReference type="RuleBase" id="RU003616"/>
    </source>
</evidence>
<reference evidence="5 6" key="1">
    <citation type="journal article" date="2023" name="G3 (Bethesda)">
        <title>A chromosome-length genome assembly and annotation of blackberry (Rubus argutus, cv. 'Hillquist').</title>
        <authorList>
            <person name="Bruna T."/>
            <person name="Aryal R."/>
            <person name="Dudchenko O."/>
            <person name="Sargent D.J."/>
            <person name="Mead D."/>
            <person name="Buti M."/>
            <person name="Cavallini A."/>
            <person name="Hytonen T."/>
            <person name="Andres J."/>
            <person name="Pham M."/>
            <person name="Weisz D."/>
            <person name="Mascagni F."/>
            <person name="Usai G."/>
            <person name="Natali L."/>
            <person name="Bassil N."/>
            <person name="Fernandez G.E."/>
            <person name="Lomsadze A."/>
            <person name="Armour M."/>
            <person name="Olukolu B."/>
            <person name="Poorten T."/>
            <person name="Britton C."/>
            <person name="Davik J."/>
            <person name="Ashrafi H."/>
            <person name="Aiden E.L."/>
            <person name="Borodovsky M."/>
            <person name="Worthington M."/>
        </authorList>
    </citation>
    <scope>NUCLEOTIDE SEQUENCE [LARGE SCALE GENOMIC DNA]</scope>
    <source>
        <strain evidence="5">PI 553951</strain>
    </source>
</reference>
<keyword evidence="6" id="KW-1185">Reference proteome</keyword>
<dbReference type="Proteomes" id="UP001457282">
    <property type="component" value="Unassembled WGS sequence"/>
</dbReference>
<organism evidence="5 6">
    <name type="scientific">Rubus argutus</name>
    <name type="common">Southern blackberry</name>
    <dbReference type="NCBI Taxonomy" id="59490"/>
    <lineage>
        <taxon>Eukaryota</taxon>
        <taxon>Viridiplantae</taxon>
        <taxon>Streptophyta</taxon>
        <taxon>Embryophyta</taxon>
        <taxon>Tracheophyta</taxon>
        <taxon>Spermatophyta</taxon>
        <taxon>Magnoliopsida</taxon>
        <taxon>eudicotyledons</taxon>
        <taxon>Gunneridae</taxon>
        <taxon>Pentapetalae</taxon>
        <taxon>rosids</taxon>
        <taxon>fabids</taxon>
        <taxon>Rosales</taxon>
        <taxon>Rosaceae</taxon>
        <taxon>Rosoideae</taxon>
        <taxon>Rosoideae incertae sedis</taxon>
        <taxon>Rubus</taxon>
    </lineage>
</organism>
<evidence type="ECO:0000256" key="2">
    <source>
        <dbReference type="PROSITE-ProRule" id="PRU00285"/>
    </source>
</evidence>
<dbReference type="SUPFAM" id="SSF49764">
    <property type="entry name" value="HSP20-like chaperones"/>
    <property type="match status" value="1"/>
</dbReference>
<proteinExistence type="inferred from homology"/>
<evidence type="ECO:0000313" key="5">
    <source>
        <dbReference type="EMBL" id="KAK9901031.1"/>
    </source>
</evidence>
<feature type="domain" description="SHSP" evidence="4">
    <location>
        <begin position="162"/>
        <end position="280"/>
    </location>
</feature>
<protein>
    <recommendedName>
        <fullName evidence="4">SHSP domain-containing protein</fullName>
    </recommendedName>
</protein>
<dbReference type="CDD" id="cd06472">
    <property type="entry name" value="ACD_ScHsp26_like"/>
    <property type="match status" value="1"/>
</dbReference>
<dbReference type="SUPFAM" id="SSF52833">
    <property type="entry name" value="Thioredoxin-like"/>
    <property type="match status" value="1"/>
</dbReference>
<keyword evidence="1" id="KW-0346">Stress response</keyword>
<comment type="caution">
    <text evidence="5">The sequence shown here is derived from an EMBL/GenBank/DDBJ whole genome shotgun (WGS) entry which is preliminary data.</text>
</comment>
<dbReference type="Pfam" id="PF13409">
    <property type="entry name" value="GST_N_2"/>
    <property type="match status" value="1"/>
</dbReference>
<evidence type="ECO:0000313" key="6">
    <source>
        <dbReference type="Proteomes" id="UP001457282"/>
    </source>
</evidence>
<sequence length="305" mass="33946">MSTTARIHPTASSLSSTIKHHLRPSPHSIVFRSNPNSLARRRTTKKTLTVATATPIEVCHKSSVTVPNKPGDCSFCQRVLLNLEEKHLPYDLKSVDLGNKPEWFLKINPQGKVPVVKLDVQWIGDSESVSKIFSTYIDPFSLDIWDPSIKAWSAARSELGGETAAVAKASIDWKETPEKHEFKADVPGLTKENVKVEVEKGKVLQIRGEGHVQKDENDNWHMMERSSGKFVRRFQLPENAKTEEVKATLENGVLTVTVPKLEIFSTFIGFLKSKDPKDGNHYGWLGGNECKLGTPQQSSILHSAA</sequence>
<dbReference type="InterPro" id="IPR002068">
    <property type="entry name" value="A-crystallin/Hsp20_dom"/>
</dbReference>
<name>A0AAW1VGK3_RUBAR</name>
<evidence type="ECO:0000256" key="1">
    <source>
        <dbReference type="ARBA" id="ARBA00023016"/>
    </source>
</evidence>
<dbReference type="PROSITE" id="PS01031">
    <property type="entry name" value="SHSP"/>
    <property type="match status" value="1"/>
</dbReference>
<dbReference type="Pfam" id="PF00011">
    <property type="entry name" value="HSP20"/>
    <property type="match status" value="1"/>
</dbReference>
<dbReference type="Gene3D" id="2.60.40.790">
    <property type="match status" value="1"/>
</dbReference>
<gene>
    <name evidence="5" type="ORF">M0R45_002320</name>
</gene>
<dbReference type="AlphaFoldDB" id="A0AAW1VGK3"/>
<dbReference type="InterPro" id="IPR004045">
    <property type="entry name" value="Glutathione_S-Trfase_N"/>
</dbReference>
<comment type="similarity">
    <text evidence="2 3">Belongs to the small heat shock protein (HSP20) family.</text>
</comment>
<dbReference type="PANTHER" id="PTHR11527">
    <property type="entry name" value="HEAT-SHOCK PROTEIN 20 FAMILY MEMBER"/>
    <property type="match status" value="1"/>
</dbReference>
<dbReference type="InterPro" id="IPR031107">
    <property type="entry name" value="Small_HSP"/>
</dbReference>
<accession>A0AAW1VGK3</accession>
<evidence type="ECO:0000259" key="4">
    <source>
        <dbReference type="PROSITE" id="PS01031"/>
    </source>
</evidence>
<dbReference type="EMBL" id="JBEDUW010000341">
    <property type="protein sequence ID" value="KAK9901031.1"/>
    <property type="molecule type" value="Genomic_DNA"/>
</dbReference>
<dbReference type="Gene3D" id="3.40.30.10">
    <property type="entry name" value="Glutaredoxin"/>
    <property type="match status" value="1"/>
</dbReference>
<dbReference type="InterPro" id="IPR008978">
    <property type="entry name" value="HSP20-like_chaperone"/>
</dbReference>